<dbReference type="EMBL" id="OCSU01000002">
    <property type="protein sequence ID" value="SOE80851.1"/>
    <property type="molecule type" value="Genomic_DNA"/>
</dbReference>
<gene>
    <name evidence="2" type="ORF">SAMN05446927_4103</name>
</gene>
<keyword evidence="3" id="KW-1185">Reference proteome</keyword>
<feature type="region of interest" description="Disordered" evidence="1">
    <location>
        <begin position="158"/>
        <end position="178"/>
    </location>
</feature>
<dbReference type="AlphaFoldDB" id="A0A7Z7IA83"/>
<accession>A0A7Z7IA83</accession>
<organism evidence="2 3">
    <name type="scientific">Caballeronia arationis</name>
    <dbReference type="NCBI Taxonomy" id="1777142"/>
    <lineage>
        <taxon>Bacteria</taxon>
        <taxon>Pseudomonadati</taxon>
        <taxon>Pseudomonadota</taxon>
        <taxon>Betaproteobacteria</taxon>
        <taxon>Burkholderiales</taxon>
        <taxon>Burkholderiaceae</taxon>
        <taxon>Caballeronia</taxon>
    </lineage>
</organism>
<evidence type="ECO:0000313" key="3">
    <source>
        <dbReference type="Proteomes" id="UP000219522"/>
    </source>
</evidence>
<dbReference type="InterPro" id="IPR017853">
    <property type="entry name" value="GH"/>
</dbReference>
<dbReference type="Gene3D" id="3.20.20.80">
    <property type="entry name" value="Glycosidases"/>
    <property type="match status" value="1"/>
</dbReference>
<protein>
    <submittedName>
        <fullName evidence="2">Uncharacterized protein</fullName>
    </submittedName>
</protein>
<dbReference type="Proteomes" id="UP000219522">
    <property type="component" value="Unassembled WGS sequence"/>
</dbReference>
<reference evidence="2 3" key="1">
    <citation type="submission" date="2017-09" db="EMBL/GenBank/DDBJ databases">
        <authorList>
            <person name="Varghese N."/>
            <person name="Submissions S."/>
        </authorList>
    </citation>
    <scope>NUCLEOTIDE SEQUENCE [LARGE SCALE GENOMIC DNA]</scope>
    <source>
        <strain evidence="2 3">OK806</strain>
    </source>
</reference>
<name>A0A7Z7IA83_9BURK</name>
<evidence type="ECO:0000313" key="2">
    <source>
        <dbReference type="EMBL" id="SOE80851.1"/>
    </source>
</evidence>
<evidence type="ECO:0000256" key="1">
    <source>
        <dbReference type="SAM" id="MobiDB-lite"/>
    </source>
</evidence>
<dbReference type="RefSeq" id="WP_244195481.1">
    <property type="nucleotide sequence ID" value="NZ_OCSU01000002.1"/>
</dbReference>
<comment type="caution">
    <text evidence="2">The sequence shown here is derived from an EMBL/GenBank/DDBJ whole genome shotgun (WGS) entry which is preliminary data.</text>
</comment>
<proteinExistence type="predicted"/>
<sequence length="753" mass="79868">MNPEAVPPRPIDSVRNPRVARKQHRRATLLGIAVFLLQACDRATSVEAGAAAPQPASGALTIDGTAWLPCAAENATCTFRGTARVLYGTPTQHVIKEFTDQTPCDNTAFDDPAPGADKRCWYSGGAAAKSRPGARPAQVASAAQADAAPAEPLLQCKGPGAPGPATATGDPIEADTPGSDGTRMFARGAPVKIAFTARATSAADALAWQIRDAWNVVRASGRFSVAAGAGSYTLTCTTQTAGYFAISATLASQKGTLAARGTRPSGIASFGVLPDVSAALPAVDYAHPDQHRFGGQGAAYLKPGESCCSGDGYRPLYPNLGLTWVNDNRNWYMTEPKAPNTFNAATDNLTPFFRPGDLLRLIQLDGIPGWASPTHTDTHSYAPASLDQYRAYMKRVGEESNTVRKRYFPRQSNNYYQVTWEPDYEGGLPWRDTDANLVAMFKATHDAIHAGDPNAVVMGLTLSALSKNTEWLRRLAPLGIGKYLDGVSAHGYYDIGTSPSHPPERFAGSSSPSTAAKALPAAMRELRRAMTEIVRPGAKLFVTETGVSYDIGSKYGPTYPNANILYAQGAVVARTHLILLGEGADVSFVFYSADPPEVGYGVFFDLVNPQGGFGQKEISPKPAAMGVAAMTRLVDGTTTLGPLNGTPKNIHAYAFQRLNGGKVVTALWTHNNKEWPGAEGFSSTYAENYSLVVDAPDKSGNVTVFDMMGNASTMPYRNGRVALALTEAPVYVVSDNAEVARANVTAPAGYIGQ</sequence>
<dbReference type="SUPFAM" id="SSF51445">
    <property type="entry name" value="(Trans)glycosidases"/>
    <property type="match status" value="1"/>
</dbReference>